<comment type="caution">
    <text evidence="3">The sequence shown here is derived from an EMBL/GenBank/DDBJ whole genome shotgun (WGS) entry which is preliminary data.</text>
</comment>
<organism evidence="3 4">
    <name type="scientific">Actinomycetospora termitidis</name>
    <dbReference type="NCBI Taxonomy" id="3053470"/>
    <lineage>
        <taxon>Bacteria</taxon>
        <taxon>Bacillati</taxon>
        <taxon>Actinomycetota</taxon>
        <taxon>Actinomycetes</taxon>
        <taxon>Pseudonocardiales</taxon>
        <taxon>Pseudonocardiaceae</taxon>
        <taxon>Actinomycetospora</taxon>
    </lineage>
</organism>
<gene>
    <name evidence="3" type="ORF">QRT03_21780</name>
</gene>
<evidence type="ECO:0000259" key="1">
    <source>
        <dbReference type="Pfam" id="PF10000"/>
    </source>
</evidence>
<dbReference type="PANTHER" id="PTHR39199:SF1">
    <property type="entry name" value="BLR5128 PROTEIN"/>
    <property type="match status" value="1"/>
</dbReference>
<dbReference type="InterPro" id="IPR018717">
    <property type="entry name" value="DUF2241"/>
</dbReference>
<protein>
    <submittedName>
        <fullName evidence="3">ACT domain-containing protein</fullName>
    </submittedName>
</protein>
<evidence type="ECO:0000313" key="3">
    <source>
        <dbReference type="EMBL" id="MDL5158613.1"/>
    </source>
</evidence>
<dbReference type="Gene3D" id="3.30.2130.10">
    <property type="entry name" value="VC0802-like"/>
    <property type="match status" value="1"/>
</dbReference>
<evidence type="ECO:0000313" key="4">
    <source>
        <dbReference type="Proteomes" id="UP001231924"/>
    </source>
</evidence>
<feature type="domain" description="CASTOR ACT" evidence="2">
    <location>
        <begin position="60"/>
        <end position="118"/>
    </location>
</feature>
<feature type="domain" description="DUF2241" evidence="1">
    <location>
        <begin position="2"/>
        <end position="50"/>
    </location>
</feature>
<accession>A0ABT7MD86</accession>
<dbReference type="EMBL" id="JASVWF010000005">
    <property type="protein sequence ID" value="MDL5158613.1"/>
    <property type="molecule type" value="Genomic_DNA"/>
</dbReference>
<dbReference type="InterPro" id="IPR045865">
    <property type="entry name" value="ACT-like_dom_sf"/>
</dbReference>
<proteinExistence type="predicted"/>
<dbReference type="Pfam" id="PF13840">
    <property type="entry name" value="ACT_7"/>
    <property type="match status" value="1"/>
</dbReference>
<sequence length="134" mass="14032">MTELPALLADMSPRLREGRYVFSVLPDGGPVPADAVVTVTEDEGRTAVVPWPGPEGAEYDCAWITLEVHSSLSAVGFLAVVCSALAEAGMSVNPVSGFHHDHLFVPWEDREAAMGVLRGLVTCQRAGTGGSSGP</sequence>
<dbReference type="Proteomes" id="UP001231924">
    <property type="component" value="Unassembled WGS sequence"/>
</dbReference>
<keyword evidence="4" id="KW-1185">Reference proteome</keyword>
<dbReference type="Pfam" id="PF10000">
    <property type="entry name" value="ACT_3"/>
    <property type="match status" value="1"/>
</dbReference>
<reference evidence="3 4" key="1">
    <citation type="submission" date="2023-06" db="EMBL/GenBank/DDBJ databases">
        <title>Actinomycetospora Odt1-22.</title>
        <authorList>
            <person name="Supong K."/>
        </authorList>
    </citation>
    <scope>NUCLEOTIDE SEQUENCE [LARGE SCALE GENOMIC DNA]</scope>
    <source>
        <strain evidence="3 4">Odt1-22</strain>
    </source>
</reference>
<dbReference type="PANTHER" id="PTHR39199">
    <property type="entry name" value="BLR5128 PROTEIN"/>
    <property type="match status" value="1"/>
</dbReference>
<dbReference type="RefSeq" id="WP_286055152.1">
    <property type="nucleotide sequence ID" value="NZ_JASVWF010000005.1"/>
</dbReference>
<evidence type="ECO:0000259" key="2">
    <source>
        <dbReference type="Pfam" id="PF13840"/>
    </source>
</evidence>
<dbReference type="SUPFAM" id="SSF55021">
    <property type="entry name" value="ACT-like"/>
    <property type="match status" value="2"/>
</dbReference>
<dbReference type="InterPro" id="IPR027795">
    <property type="entry name" value="CASTOR_ACT_dom"/>
</dbReference>
<name>A0ABT7MD86_9PSEU</name>